<reference evidence="3 4" key="1">
    <citation type="journal article" date="2015" name="Genome Biol. Evol.">
        <title>Phylogenomic analyses indicate that early fungi evolved digesting cell walls of algal ancestors of land plants.</title>
        <authorList>
            <person name="Chang Y."/>
            <person name="Wang S."/>
            <person name="Sekimoto S."/>
            <person name="Aerts A.L."/>
            <person name="Choi C."/>
            <person name="Clum A."/>
            <person name="LaButti K.M."/>
            <person name="Lindquist E.A."/>
            <person name="Yee Ngan C."/>
            <person name="Ohm R.A."/>
            <person name="Salamov A.A."/>
            <person name="Grigoriev I.V."/>
            <person name="Spatafora J.W."/>
            <person name="Berbee M.L."/>
        </authorList>
    </citation>
    <scope>NUCLEOTIDE SEQUENCE [LARGE SCALE GENOMIC DNA]</scope>
    <source>
        <strain evidence="3 4">JEL478</strain>
    </source>
</reference>
<evidence type="ECO:0000313" key="4">
    <source>
        <dbReference type="Proteomes" id="UP000070544"/>
    </source>
</evidence>
<feature type="compositionally biased region" description="Low complexity" evidence="1">
    <location>
        <begin position="429"/>
        <end position="443"/>
    </location>
</feature>
<dbReference type="EMBL" id="KQ965738">
    <property type="protein sequence ID" value="KXS19624.1"/>
    <property type="molecule type" value="Genomic_DNA"/>
</dbReference>
<accession>A0A139ASJ3</accession>
<dbReference type="Proteomes" id="UP000070544">
    <property type="component" value="Unassembled WGS sequence"/>
</dbReference>
<keyword evidence="2" id="KW-0472">Membrane</keyword>
<feature type="transmembrane region" description="Helical" evidence="2">
    <location>
        <begin position="95"/>
        <end position="120"/>
    </location>
</feature>
<protein>
    <submittedName>
        <fullName evidence="3">Uncharacterized protein</fullName>
    </submittedName>
</protein>
<evidence type="ECO:0000313" key="3">
    <source>
        <dbReference type="EMBL" id="KXS19624.1"/>
    </source>
</evidence>
<keyword evidence="2" id="KW-0812">Transmembrane</keyword>
<feature type="transmembrane region" description="Helical" evidence="2">
    <location>
        <begin position="252"/>
        <end position="271"/>
    </location>
</feature>
<feature type="transmembrane region" description="Helical" evidence="2">
    <location>
        <begin position="318"/>
        <end position="343"/>
    </location>
</feature>
<keyword evidence="4" id="KW-1185">Reference proteome</keyword>
<gene>
    <name evidence="3" type="ORF">M427DRAFT_53030</name>
</gene>
<feature type="compositionally biased region" description="Polar residues" evidence="1">
    <location>
        <begin position="526"/>
        <end position="545"/>
    </location>
</feature>
<evidence type="ECO:0000256" key="1">
    <source>
        <dbReference type="SAM" id="MobiDB-lite"/>
    </source>
</evidence>
<keyword evidence="2" id="KW-1133">Transmembrane helix</keyword>
<feature type="transmembrane region" description="Helical" evidence="2">
    <location>
        <begin position="219"/>
        <end position="246"/>
    </location>
</feature>
<feature type="compositionally biased region" description="Pro residues" evidence="1">
    <location>
        <begin position="444"/>
        <end position="470"/>
    </location>
</feature>
<sequence length="594" mass="61985">MSSDAGPDAALLNREGSTLSALLNLLRSESGGNLRLGVHNTELSPFSNHAAAPGVSLQPDKSPLASCARGLWYATVAVSSALASVDGRPRVLRSIIILVVGCAAVCASVWAAGVVPLKAAAWTVGVLTGRKGWGEAADAAVKWVTSVLPDAPLFLVRYLYLSHLDDLFFAGLPPASPVTRDPDERTPIYSHPSTLRTVPTSRAPLRQLLSYLRRQVRRLLLHFSLLVLSQIPLVGTFVYPVALALFTHNTAGFDWGVAMTAGIVVAGALGGQALTKMFVSLDAAATMARELVEPYLSRLPRNPNPPPPYLQPTRPALLLFYALPFSLLARSGIVAGALAVAVAQGGVGSVMLDRQGGQREDGEDVGASVRGEEWIELVAAAVRRRVGETSLGSNQPGTGTAQERVASTAFGEPVPTTEIPSAADQLRRPSSGDSSTGSGTSAPPSVPLTAPPAGIPPSPPPSPPPTPPEIPVSTTNTQPQPTAARPSTPSSSLDAEPWELVSSTTPGASPGRPWDTQVKRSGADNEGNSLIVETSTKQDLISTCGETGVVPNASTDENKDDDDDDGDDEEPNLGTLSTVLVPRELVDEVAEAGW</sequence>
<dbReference type="AlphaFoldDB" id="A0A139ASJ3"/>
<dbReference type="OrthoDB" id="10678798at2759"/>
<feature type="compositionally biased region" description="Low complexity" evidence="1">
    <location>
        <begin position="477"/>
        <end position="492"/>
    </location>
</feature>
<feature type="compositionally biased region" description="Acidic residues" evidence="1">
    <location>
        <begin position="558"/>
        <end position="571"/>
    </location>
</feature>
<proteinExistence type="predicted"/>
<evidence type="ECO:0000256" key="2">
    <source>
        <dbReference type="SAM" id="Phobius"/>
    </source>
</evidence>
<feature type="region of interest" description="Disordered" evidence="1">
    <location>
        <begin position="389"/>
        <end position="580"/>
    </location>
</feature>
<feature type="compositionally biased region" description="Polar residues" evidence="1">
    <location>
        <begin position="390"/>
        <end position="401"/>
    </location>
</feature>
<organism evidence="3 4">
    <name type="scientific">Gonapodya prolifera (strain JEL478)</name>
    <name type="common">Monoblepharis prolifera</name>
    <dbReference type="NCBI Taxonomy" id="1344416"/>
    <lineage>
        <taxon>Eukaryota</taxon>
        <taxon>Fungi</taxon>
        <taxon>Fungi incertae sedis</taxon>
        <taxon>Chytridiomycota</taxon>
        <taxon>Chytridiomycota incertae sedis</taxon>
        <taxon>Monoblepharidomycetes</taxon>
        <taxon>Monoblepharidales</taxon>
        <taxon>Gonapodyaceae</taxon>
        <taxon>Gonapodya</taxon>
    </lineage>
</organism>
<name>A0A139ASJ3_GONPJ</name>